<evidence type="ECO:0000259" key="6">
    <source>
        <dbReference type="PROSITE" id="PS50045"/>
    </source>
</evidence>
<dbReference type="InterPro" id="IPR035965">
    <property type="entry name" value="PAS-like_dom_sf"/>
</dbReference>
<dbReference type="InterPro" id="IPR003593">
    <property type="entry name" value="AAA+_ATPase"/>
</dbReference>
<dbReference type="PROSITE" id="PS00688">
    <property type="entry name" value="SIGMA54_INTERACT_3"/>
    <property type="match status" value="1"/>
</dbReference>
<dbReference type="PROSITE" id="PS50045">
    <property type="entry name" value="SIGMA54_INTERACT_4"/>
    <property type="match status" value="1"/>
</dbReference>
<dbReference type="Gene3D" id="3.40.50.300">
    <property type="entry name" value="P-loop containing nucleotide triphosphate hydrolases"/>
    <property type="match status" value="1"/>
</dbReference>
<gene>
    <name evidence="7" type="ORF">ACFO3D_06765</name>
</gene>
<dbReference type="Proteomes" id="UP001595989">
    <property type="component" value="Unassembled WGS sequence"/>
</dbReference>
<dbReference type="PANTHER" id="PTHR32071">
    <property type="entry name" value="TRANSCRIPTIONAL REGULATORY PROTEIN"/>
    <property type="match status" value="1"/>
</dbReference>
<keyword evidence="4" id="KW-0238">DNA-binding</keyword>
<dbReference type="CDD" id="cd00009">
    <property type="entry name" value="AAA"/>
    <property type="match status" value="1"/>
</dbReference>
<accession>A0ABV9DH55</accession>
<dbReference type="InterPro" id="IPR000014">
    <property type="entry name" value="PAS"/>
</dbReference>
<dbReference type="SUPFAM" id="SSF52540">
    <property type="entry name" value="P-loop containing nucleoside triphosphate hydrolases"/>
    <property type="match status" value="1"/>
</dbReference>
<evidence type="ECO:0000313" key="7">
    <source>
        <dbReference type="EMBL" id="MFC4557912.1"/>
    </source>
</evidence>
<dbReference type="Pfam" id="PF02954">
    <property type="entry name" value="HTH_8"/>
    <property type="match status" value="1"/>
</dbReference>
<proteinExistence type="predicted"/>
<dbReference type="InterPro" id="IPR002078">
    <property type="entry name" value="Sigma_54_int"/>
</dbReference>
<dbReference type="InterPro" id="IPR058031">
    <property type="entry name" value="AAA_lid_NorR"/>
</dbReference>
<dbReference type="Pfam" id="PF25601">
    <property type="entry name" value="AAA_lid_14"/>
    <property type="match status" value="1"/>
</dbReference>
<evidence type="ECO:0000256" key="2">
    <source>
        <dbReference type="ARBA" id="ARBA00022840"/>
    </source>
</evidence>
<keyword evidence="5" id="KW-0804">Transcription</keyword>
<keyword evidence="3" id="KW-0805">Transcription regulation</keyword>
<feature type="domain" description="Sigma-54 factor interaction" evidence="6">
    <location>
        <begin position="148"/>
        <end position="377"/>
    </location>
</feature>
<evidence type="ECO:0000256" key="3">
    <source>
        <dbReference type="ARBA" id="ARBA00023015"/>
    </source>
</evidence>
<dbReference type="Pfam" id="PF00158">
    <property type="entry name" value="Sigma54_activat"/>
    <property type="match status" value="1"/>
</dbReference>
<dbReference type="NCBIfam" id="TIGR00229">
    <property type="entry name" value="sensory_box"/>
    <property type="match status" value="1"/>
</dbReference>
<name>A0ABV9DH55_9BACI</name>
<dbReference type="PROSITE" id="PS00675">
    <property type="entry name" value="SIGMA54_INTERACT_1"/>
    <property type="match status" value="1"/>
</dbReference>
<dbReference type="InterPro" id="IPR009057">
    <property type="entry name" value="Homeodomain-like_sf"/>
</dbReference>
<sequence length="478" mass="54270">MEKIFKTVTDTLKEGVMIVDSNLEFIYANKAVNSIGLNNDKVIGKSVFEVFPDLKRENSTFINVFQSKRPVLDEQRTFITYRGEKKTTITSTYPIIDEGTFVGAFETFRDVSTMQNLADDLKNLHIQYRQDINPKPTGVTPVIDTNDFIGESPEILKIKSELDIYAKSPSPILIYGETGTGKEVLVKAIHESFMNGTKLPLITQNCAAIPENLLESYLFGTTKGGFTDATDREGLFELANGGILFLDEINSFPMNLQAKLLRVIQDQKIKRVGDTKEIPINVKLIAATNVAPEELLINNELREDLYYRLSVLNIELPPLRNRRKDIPILINHFIEKFNEQFGKSVTGLTDEAIDKLIGYTWPGNVRELRNVIERLMNKKDTGVIGGQDIQFNNISRGSYVIEKKYAFTPSVELDTTQTFKEKIQDVEKIIIKNELQNTWGNISKAARNLDMPQQTLSNKIKKYGLENYILKIKLLKNE</sequence>
<reference evidence="8" key="1">
    <citation type="journal article" date="2019" name="Int. J. Syst. Evol. Microbiol.">
        <title>The Global Catalogue of Microorganisms (GCM) 10K type strain sequencing project: providing services to taxonomists for standard genome sequencing and annotation.</title>
        <authorList>
            <consortium name="The Broad Institute Genomics Platform"/>
            <consortium name="The Broad Institute Genome Sequencing Center for Infectious Disease"/>
            <person name="Wu L."/>
            <person name="Ma J."/>
        </authorList>
    </citation>
    <scope>NUCLEOTIDE SEQUENCE [LARGE SCALE GENOMIC DNA]</scope>
    <source>
        <strain evidence="8">CGMCC 4.7426</strain>
    </source>
</reference>
<evidence type="ECO:0000256" key="4">
    <source>
        <dbReference type="ARBA" id="ARBA00023125"/>
    </source>
</evidence>
<dbReference type="InterPro" id="IPR025943">
    <property type="entry name" value="Sigma_54_int_dom_ATP-bd_2"/>
</dbReference>
<dbReference type="PROSITE" id="PS00676">
    <property type="entry name" value="SIGMA54_INTERACT_2"/>
    <property type="match status" value="1"/>
</dbReference>
<keyword evidence="2" id="KW-0067">ATP-binding</keyword>
<dbReference type="InterPro" id="IPR027417">
    <property type="entry name" value="P-loop_NTPase"/>
</dbReference>
<dbReference type="Gene3D" id="3.30.450.20">
    <property type="entry name" value="PAS domain"/>
    <property type="match status" value="1"/>
</dbReference>
<dbReference type="Pfam" id="PF13426">
    <property type="entry name" value="PAS_9"/>
    <property type="match status" value="1"/>
</dbReference>
<dbReference type="RefSeq" id="WP_390294102.1">
    <property type="nucleotide sequence ID" value="NZ_JBHSFU010000004.1"/>
</dbReference>
<dbReference type="PRINTS" id="PR01590">
    <property type="entry name" value="HTHFIS"/>
</dbReference>
<dbReference type="Gene3D" id="1.10.8.60">
    <property type="match status" value="1"/>
</dbReference>
<dbReference type="Gene3D" id="1.10.10.60">
    <property type="entry name" value="Homeodomain-like"/>
    <property type="match status" value="1"/>
</dbReference>
<keyword evidence="8" id="KW-1185">Reference proteome</keyword>
<dbReference type="SUPFAM" id="SSF55785">
    <property type="entry name" value="PYP-like sensor domain (PAS domain)"/>
    <property type="match status" value="1"/>
</dbReference>
<comment type="caution">
    <text evidence="7">The sequence shown here is derived from an EMBL/GenBank/DDBJ whole genome shotgun (WGS) entry which is preliminary data.</text>
</comment>
<dbReference type="InterPro" id="IPR025944">
    <property type="entry name" value="Sigma_54_int_dom_CS"/>
</dbReference>
<dbReference type="SUPFAM" id="SSF46689">
    <property type="entry name" value="Homeodomain-like"/>
    <property type="match status" value="1"/>
</dbReference>
<dbReference type="CDD" id="cd00130">
    <property type="entry name" value="PAS"/>
    <property type="match status" value="1"/>
</dbReference>
<dbReference type="InterPro" id="IPR002197">
    <property type="entry name" value="HTH_Fis"/>
</dbReference>
<evidence type="ECO:0000313" key="8">
    <source>
        <dbReference type="Proteomes" id="UP001595989"/>
    </source>
</evidence>
<protein>
    <submittedName>
        <fullName evidence="7">Sigma-54 interaction domain-containing protein</fullName>
    </submittedName>
</protein>
<evidence type="ECO:0000256" key="5">
    <source>
        <dbReference type="ARBA" id="ARBA00023163"/>
    </source>
</evidence>
<dbReference type="EMBL" id="JBHSFU010000004">
    <property type="protein sequence ID" value="MFC4557912.1"/>
    <property type="molecule type" value="Genomic_DNA"/>
</dbReference>
<evidence type="ECO:0000256" key="1">
    <source>
        <dbReference type="ARBA" id="ARBA00022741"/>
    </source>
</evidence>
<organism evidence="7 8">
    <name type="scientific">Virgibacillus kekensis</name>
    <dbReference type="NCBI Taxonomy" id="202261"/>
    <lineage>
        <taxon>Bacteria</taxon>
        <taxon>Bacillati</taxon>
        <taxon>Bacillota</taxon>
        <taxon>Bacilli</taxon>
        <taxon>Bacillales</taxon>
        <taxon>Bacillaceae</taxon>
        <taxon>Virgibacillus</taxon>
    </lineage>
</organism>
<keyword evidence="1" id="KW-0547">Nucleotide-binding</keyword>
<dbReference type="SMART" id="SM00382">
    <property type="entry name" value="AAA"/>
    <property type="match status" value="1"/>
</dbReference>
<dbReference type="InterPro" id="IPR025662">
    <property type="entry name" value="Sigma_54_int_dom_ATP-bd_1"/>
</dbReference>